<comment type="caution">
    <text evidence="2">The sequence shown here is derived from an EMBL/GenBank/DDBJ whole genome shotgun (WGS) entry which is preliminary data.</text>
</comment>
<dbReference type="EMBL" id="VRMN01000003">
    <property type="protein sequence ID" value="KAA8495492.1"/>
    <property type="molecule type" value="Genomic_DNA"/>
</dbReference>
<proteinExistence type="predicted"/>
<keyword evidence="3" id="KW-1185">Reference proteome</keyword>
<keyword evidence="1" id="KW-0732">Signal</keyword>
<feature type="signal peptide" evidence="1">
    <location>
        <begin position="1"/>
        <end position="22"/>
    </location>
</feature>
<sequence>MIAPLYATLACLICILAGRTASEHLCESLGDTRTASASALTRQKPCKRVSARAGPTAADMPAVPPRAEAPLAELALDEAHSAHVFKNSRPTHRMNQYPVSAQQRALCTTRVLLPYLNPALDTDDLRFLMKGICAFGVRMARSHALTVHIMAQSVKQFGI</sequence>
<evidence type="ECO:0000256" key="1">
    <source>
        <dbReference type="SAM" id="SignalP"/>
    </source>
</evidence>
<accession>A0A5J4YX96</accession>
<feature type="chain" id="PRO_5023833885" evidence="1">
    <location>
        <begin position="23"/>
        <end position="159"/>
    </location>
</feature>
<dbReference type="Proteomes" id="UP000324585">
    <property type="component" value="Unassembled WGS sequence"/>
</dbReference>
<gene>
    <name evidence="2" type="ORF">FVE85_1647</name>
</gene>
<protein>
    <submittedName>
        <fullName evidence="2">Uncharacterized protein</fullName>
    </submittedName>
</protein>
<organism evidence="2 3">
    <name type="scientific">Porphyridium purpureum</name>
    <name type="common">Red alga</name>
    <name type="synonym">Porphyridium cruentum</name>
    <dbReference type="NCBI Taxonomy" id="35688"/>
    <lineage>
        <taxon>Eukaryota</taxon>
        <taxon>Rhodophyta</taxon>
        <taxon>Bangiophyceae</taxon>
        <taxon>Porphyridiales</taxon>
        <taxon>Porphyridiaceae</taxon>
        <taxon>Porphyridium</taxon>
    </lineage>
</organism>
<evidence type="ECO:0000313" key="3">
    <source>
        <dbReference type="Proteomes" id="UP000324585"/>
    </source>
</evidence>
<dbReference type="AlphaFoldDB" id="A0A5J4YX96"/>
<evidence type="ECO:0000313" key="2">
    <source>
        <dbReference type="EMBL" id="KAA8495492.1"/>
    </source>
</evidence>
<name>A0A5J4YX96_PORPP</name>
<reference evidence="3" key="1">
    <citation type="journal article" date="2019" name="Nat. Commun.">
        <title>Expansion of phycobilisome linker gene families in mesophilic red algae.</title>
        <authorList>
            <person name="Lee J."/>
            <person name="Kim D."/>
            <person name="Bhattacharya D."/>
            <person name="Yoon H.S."/>
        </authorList>
    </citation>
    <scope>NUCLEOTIDE SEQUENCE [LARGE SCALE GENOMIC DNA]</scope>
    <source>
        <strain evidence="3">CCMP 1328</strain>
    </source>
</reference>